<dbReference type="InterPro" id="IPR014876">
    <property type="entry name" value="DEK_C"/>
</dbReference>
<keyword evidence="9 14" id="KW-0472">Membrane</keyword>
<feature type="region of interest" description="Disordered" evidence="13">
    <location>
        <begin position="840"/>
        <end position="880"/>
    </location>
</feature>
<dbReference type="InterPro" id="IPR004835">
    <property type="entry name" value="Chitin_synth"/>
</dbReference>
<evidence type="ECO:0000259" key="16">
    <source>
        <dbReference type="PROSITE" id="PS51998"/>
    </source>
</evidence>
<comment type="caution">
    <text evidence="12">Lacks conserved residue(s) required for the propagation of feature annotation.</text>
</comment>
<keyword evidence="5" id="KW-0808">Transferase</keyword>
<evidence type="ECO:0000256" key="10">
    <source>
        <dbReference type="ARBA" id="ARBA00023175"/>
    </source>
</evidence>
<feature type="compositionally biased region" description="Pro residues" evidence="13">
    <location>
        <begin position="867"/>
        <end position="876"/>
    </location>
</feature>
<sequence>MISPVQDLAELAPATPDDLARFMREQAAICMPFVRVGPRALAVLNIPQSLVFDERVSANYGTGSPPPPAAPPSAVSQPKPVVTHSQPPVALLAAAANPPHVYEIATKAFVHMMAKRIDQAIVLSGDAASGKSQCARMIAKHLCSLSLNANKKSRVISGVNKMETVLDAFAASFTPFDPTTPRFGRYTEYQFDERGKMVGVKLLDYLFDKERVAAVAPNERNFNVFYMLLAGAADQERAEWGLADASSFAFLNRVPHAAGPTAAALRERFDELRAHLKSLGIGVRTQSMLFRTVVAILLLGELEFDDSDGGSDEPCVVRNRGVLAHIADLLGVSPENLEYALTFQTKLVYREICTVLLSPDGAKLQRNELAKTLYSLLFRWLIEHLNTRLCVDQPDRCVGVLDFGPFVPSEERTGGFETFMTNIANERLAAYMFRSSGSWLQQLASEGVVSIDGLQLEQLTRIPFNASELVWSVGTSGLLSIVNTESQRLVPDMAKLEVRTSQKMHDTCSASPLYSPGTSSARTEFKIKHYAGTVTYNFTGFIERNRAMISPDVVNLFRGSAASDIPASTNLFVRNLFSEINVATSKLTRSNDLISSGYQSGIPQRRASTLIRRQSVKASAGLPPSALLEEGEAVQGAAAGDKSMALAADHAGDEMTAKRRARASMFVATGGGTLPKFPIRTVDLDAALTELEETLDATGLWSILCIAPSRTIGPADVWYMSQQISTLDLPRLAAISKASATFAHCYAFDDFVDAFRPVVVQFVSESDPSEYTSEMLCDAAVSALAMQGERGIRLGTSHIFLSDDVWSKFEAARTLGGSYPVGSAALRASQLGVDRRPGMRFSARTSASGGSSGGRDDVAPYGSGPAAGPPRRPPSPAFTTDASNMDEVSFVFSNEPDAAFTAARAPGTEETGAEKPKEPEPRKKMSSQRCRWLCCTWLLTWWIPSFVLSLCCRMRHRDVRMAWREKVALCIIIFFMCCALLFFIIGLGRLVCPKQEVISTFEIASRSSTKDPWVYMRGRAYQISDIISGHQTSYGIPNFRFAGFLGTDVSSLFYPGRQFAQYCPGLAPPQAGWDPMISRPKADANNYAHVATDPNTGNQKLYLEYMNKFARARIAFTLDFIAKTASTEKRLIVIHNNVYDVSGYFNADSKFFGPLMEQLFGNFYGRDASQQWEQIQKADSNAPKYLECMNNMFYIGTVDHRNDFRCQLSNYMLLATSIVLVAIVGFKFLAALRFGSARDPEFNDKFVICQVPCYTEGADSLLRTLESLAIMQYDDRRKLLFVIADGMIIGSGNDRPTPQIVLDLLGVDPAASADTEPLSFQSLGEGDMQHNMGKVYSGLYQVQGHSVPFVVVVKVGKPSERVKPGNRGKRDSQLILMRFLNRVHFNAPMSPLELEIFHHMKNIIGVHPSFYEYVLMVDADTEVMPDSLNKLVSTMMHDSKIMALCGETLLSNEKDSWITMIQVYEYFISHHLSKAFESLFGSVTCLPGCFSMYRIRSPVKSVPLLVAPGIINDYSENNVDTLHLKNLLHLGEDRYLTTLMMKHFPHLKLSFNPEAQCRTNAPDRWKVLLSQRRRWINSTVHNLIELLSLEQMCGVCCFSMRFIVFMDLFSTVVQPAGVLYIVYLIYSIATATDVFPTISIVMIAAIYGFQVIIFVLKRQWAQIGWMIVRWQYILATPVFSFYIPLYAFWHFDDFSWGNTRVAMGEKAGGAKNAIKEFDPSAIPLRRWVDGDMDKWEGQSQVSGGSRGSQQPESKASTTGAKRSYGLRLAIPGYNKPGGGLGGGAGVLASGAGYGELNSASPINSPVALRSAGISSYFASLARHHGMVRSGASSPAGDQAPIALQPMTPMAPAAAAMQPVRAPSDQEIIDELRAVLSTVDLMSVTKRQVRDQVGRRLGVDLTARRDDVNAFMDQILQGRL</sequence>
<gene>
    <name evidence="17" type="ORF">HK105_204517</name>
</gene>
<dbReference type="Gene3D" id="3.40.850.10">
    <property type="entry name" value="Kinesin motor domain"/>
    <property type="match status" value="1"/>
</dbReference>
<evidence type="ECO:0000259" key="15">
    <source>
        <dbReference type="PROSITE" id="PS51456"/>
    </source>
</evidence>
<keyword evidence="7 14" id="KW-1133">Transmembrane helix</keyword>
<evidence type="ECO:0000256" key="7">
    <source>
        <dbReference type="ARBA" id="ARBA00022989"/>
    </source>
</evidence>
<feature type="compositionally biased region" description="Low complexity" evidence="13">
    <location>
        <begin position="1737"/>
        <end position="1750"/>
    </location>
</feature>
<feature type="region of interest" description="Disordered" evidence="13">
    <location>
        <begin position="1737"/>
        <end position="1760"/>
    </location>
</feature>
<dbReference type="CDD" id="cd04190">
    <property type="entry name" value="Chitin_synth_C"/>
    <property type="match status" value="1"/>
</dbReference>
<feature type="transmembrane region" description="Helical" evidence="14">
    <location>
        <begin position="1668"/>
        <end position="1689"/>
    </location>
</feature>
<dbReference type="Gene3D" id="1.20.58.530">
    <property type="match status" value="1"/>
</dbReference>
<dbReference type="Pfam" id="PF08766">
    <property type="entry name" value="DEK_C"/>
    <property type="match status" value="1"/>
</dbReference>
<feature type="binding site" evidence="12">
    <location>
        <begin position="125"/>
        <end position="132"/>
    </location>
    <ligand>
        <name>ATP</name>
        <dbReference type="ChEBI" id="CHEBI:30616"/>
    </ligand>
</feature>
<keyword evidence="10 12" id="KW-0505">Motor protein</keyword>
<feature type="transmembrane region" description="Helical" evidence="14">
    <location>
        <begin position="967"/>
        <end position="991"/>
    </location>
</feature>
<evidence type="ECO:0000256" key="1">
    <source>
        <dbReference type="ARBA" id="ARBA00004651"/>
    </source>
</evidence>
<evidence type="ECO:0000256" key="6">
    <source>
        <dbReference type="ARBA" id="ARBA00022692"/>
    </source>
</evidence>
<keyword evidence="6 14" id="KW-0812">Transmembrane</keyword>
<dbReference type="InterPro" id="IPR027417">
    <property type="entry name" value="P-loop_NTPase"/>
</dbReference>
<dbReference type="InterPro" id="IPR001199">
    <property type="entry name" value="Cyt_B5-like_heme/steroid-bd"/>
</dbReference>
<feature type="transmembrane region" description="Helical" evidence="14">
    <location>
        <begin position="1634"/>
        <end position="1656"/>
    </location>
</feature>
<feature type="transmembrane region" description="Helical" evidence="14">
    <location>
        <begin position="1608"/>
        <end position="1628"/>
    </location>
</feature>
<evidence type="ECO:0000256" key="4">
    <source>
        <dbReference type="ARBA" id="ARBA00022676"/>
    </source>
</evidence>
<keyword evidence="18" id="KW-1185">Reference proteome</keyword>
<dbReference type="InterPro" id="IPR036961">
    <property type="entry name" value="Kinesin_motor_dom_sf"/>
</dbReference>
<dbReference type="PANTHER" id="PTHR22914">
    <property type="entry name" value="CHITIN SYNTHASE"/>
    <property type="match status" value="1"/>
</dbReference>
<dbReference type="PANTHER" id="PTHR22914:SF13">
    <property type="entry name" value="CHITIN SYNTHASE"/>
    <property type="match status" value="1"/>
</dbReference>
<evidence type="ECO:0000256" key="2">
    <source>
        <dbReference type="ARBA" id="ARBA00012543"/>
    </source>
</evidence>
<evidence type="ECO:0000256" key="8">
    <source>
        <dbReference type="ARBA" id="ARBA00023123"/>
    </source>
</evidence>
<evidence type="ECO:0000256" key="5">
    <source>
        <dbReference type="ARBA" id="ARBA00022679"/>
    </source>
</evidence>
<comment type="subcellular location">
    <subcellularLocation>
        <location evidence="1">Cell membrane</location>
        <topology evidence="1">Multi-pass membrane protein</topology>
    </subcellularLocation>
</comment>
<dbReference type="SUPFAM" id="SSF109715">
    <property type="entry name" value="DEK C-terminal domain"/>
    <property type="match status" value="1"/>
</dbReference>
<comment type="similarity">
    <text evidence="12">Belongs to the TRAFAC class myosin-kinesin ATPase superfamily. Myosin family.</text>
</comment>
<feature type="region of interest" description="Disordered" evidence="13">
    <location>
        <begin position="903"/>
        <end position="922"/>
    </location>
</feature>
<evidence type="ECO:0000313" key="18">
    <source>
        <dbReference type="Proteomes" id="UP001527925"/>
    </source>
</evidence>
<feature type="compositionally biased region" description="Low complexity" evidence="13">
    <location>
        <begin position="72"/>
        <end position="81"/>
    </location>
</feature>
<proteinExistence type="inferred from homology"/>
<evidence type="ECO:0000256" key="13">
    <source>
        <dbReference type="SAM" id="MobiDB-lite"/>
    </source>
</evidence>
<dbReference type="EC" id="2.4.1.16" evidence="2"/>
<keyword evidence="11" id="KW-0325">Glycoprotein</keyword>
<dbReference type="SUPFAM" id="SSF52540">
    <property type="entry name" value="P-loop containing nucleoside triphosphate hydrolases"/>
    <property type="match status" value="1"/>
</dbReference>
<evidence type="ECO:0000256" key="11">
    <source>
        <dbReference type="ARBA" id="ARBA00023180"/>
    </source>
</evidence>
<protein>
    <recommendedName>
        <fullName evidence="2">chitin synthase</fullName>
        <ecNumber evidence="2">2.4.1.16</ecNumber>
    </recommendedName>
</protein>
<feature type="compositionally biased region" description="Polar residues" evidence="13">
    <location>
        <begin position="1751"/>
        <end position="1760"/>
    </location>
</feature>
<keyword evidence="8 12" id="KW-0518">Myosin</keyword>
<evidence type="ECO:0000256" key="3">
    <source>
        <dbReference type="ARBA" id="ARBA00022475"/>
    </source>
</evidence>
<feature type="transmembrane region" description="Helical" evidence="14">
    <location>
        <begin position="1211"/>
        <end position="1230"/>
    </location>
</feature>
<dbReference type="Gene3D" id="1.20.120.720">
    <property type="entry name" value="Myosin VI head, motor domain, U50 subdomain"/>
    <property type="match status" value="1"/>
</dbReference>
<dbReference type="PRINTS" id="PR00193">
    <property type="entry name" value="MYOSINHEAVY"/>
</dbReference>
<evidence type="ECO:0000313" key="17">
    <source>
        <dbReference type="EMBL" id="KAL2915816.1"/>
    </source>
</evidence>
<feature type="domain" description="DEK-C" evidence="16">
    <location>
        <begin position="1861"/>
        <end position="1916"/>
    </location>
</feature>
<dbReference type="Proteomes" id="UP001527925">
    <property type="component" value="Unassembled WGS sequence"/>
</dbReference>
<evidence type="ECO:0000256" key="9">
    <source>
        <dbReference type="ARBA" id="ARBA00023136"/>
    </source>
</evidence>
<feature type="domain" description="Myosin motor" evidence="15">
    <location>
        <begin position="1"/>
        <end position="560"/>
    </location>
</feature>
<dbReference type="InterPro" id="IPR001609">
    <property type="entry name" value="Myosin_head_motor_dom-like"/>
</dbReference>
<evidence type="ECO:0000256" key="14">
    <source>
        <dbReference type="SAM" id="Phobius"/>
    </source>
</evidence>
<dbReference type="Pfam" id="PF00063">
    <property type="entry name" value="Myosin_head"/>
    <property type="match status" value="1"/>
</dbReference>
<keyword evidence="12" id="KW-0009">Actin-binding</keyword>
<dbReference type="EMBL" id="JADGIZ020000020">
    <property type="protein sequence ID" value="KAL2915816.1"/>
    <property type="molecule type" value="Genomic_DNA"/>
</dbReference>
<evidence type="ECO:0000256" key="12">
    <source>
        <dbReference type="PROSITE-ProRule" id="PRU00782"/>
    </source>
</evidence>
<name>A0ABR4N8G0_9FUNG</name>
<keyword evidence="3" id="KW-1003">Cell membrane</keyword>
<keyword evidence="12" id="KW-0547">Nucleotide-binding</keyword>
<feature type="region of interest" description="Disordered" evidence="13">
    <location>
        <begin position="61"/>
        <end position="81"/>
    </location>
</feature>
<dbReference type="PROSITE" id="PS51456">
    <property type="entry name" value="MYOSIN_MOTOR"/>
    <property type="match status" value="1"/>
</dbReference>
<dbReference type="SMART" id="SM00242">
    <property type="entry name" value="MYSc"/>
    <property type="match status" value="1"/>
</dbReference>
<dbReference type="PROSITE" id="PS51998">
    <property type="entry name" value="DEK_C"/>
    <property type="match status" value="1"/>
</dbReference>
<dbReference type="Pfam" id="PF03142">
    <property type="entry name" value="Chitin_synth_2"/>
    <property type="match status" value="1"/>
</dbReference>
<keyword evidence="12" id="KW-0067">ATP-binding</keyword>
<dbReference type="SMART" id="SM01117">
    <property type="entry name" value="Cyt-b5"/>
    <property type="match status" value="1"/>
</dbReference>
<dbReference type="SUPFAM" id="SSF55856">
    <property type="entry name" value="Cytochrome b5-like heme/steroid binding domain"/>
    <property type="match status" value="1"/>
</dbReference>
<dbReference type="SUPFAM" id="SSF53448">
    <property type="entry name" value="Nucleotide-diphospho-sugar transferases"/>
    <property type="match status" value="1"/>
</dbReference>
<comment type="caution">
    <text evidence="17">The sequence shown here is derived from an EMBL/GenBank/DDBJ whole genome shotgun (WGS) entry which is preliminary data.</text>
</comment>
<dbReference type="Gene3D" id="3.10.120.10">
    <property type="entry name" value="Cytochrome b5-like heme/steroid binding domain"/>
    <property type="match status" value="1"/>
</dbReference>
<organism evidence="17 18">
    <name type="scientific">Polyrhizophydium stewartii</name>
    <dbReference type="NCBI Taxonomy" id="2732419"/>
    <lineage>
        <taxon>Eukaryota</taxon>
        <taxon>Fungi</taxon>
        <taxon>Fungi incertae sedis</taxon>
        <taxon>Chytridiomycota</taxon>
        <taxon>Chytridiomycota incertae sedis</taxon>
        <taxon>Chytridiomycetes</taxon>
        <taxon>Rhizophydiales</taxon>
        <taxon>Rhizophydiales incertae sedis</taxon>
        <taxon>Polyrhizophydium</taxon>
    </lineage>
</organism>
<dbReference type="InterPro" id="IPR029044">
    <property type="entry name" value="Nucleotide-diphossugar_trans"/>
</dbReference>
<keyword evidence="4" id="KW-0328">Glycosyltransferase</keyword>
<reference evidence="17 18" key="1">
    <citation type="submission" date="2023-09" db="EMBL/GenBank/DDBJ databases">
        <title>Pangenome analysis of Batrachochytrium dendrobatidis and related Chytrids.</title>
        <authorList>
            <person name="Yacoub M.N."/>
            <person name="Stajich J.E."/>
            <person name="James T.Y."/>
        </authorList>
    </citation>
    <scope>NUCLEOTIDE SEQUENCE [LARGE SCALE GENOMIC DNA]</scope>
    <source>
        <strain evidence="17 18">JEL0888</strain>
    </source>
</reference>
<dbReference type="Gene3D" id="1.10.10.60">
    <property type="entry name" value="Homeodomain-like"/>
    <property type="match status" value="1"/>
</dbReference>
<feature type="transmembrane region" description="Helical" evidence="14">
    <location>
        <begin position="936"/>
        <end position="955"/>
    </location>
</feature>
<dbReference type="InterPro" id="IPR036400">
    <property type="entry name" value="Cyt_B5-like_heme/steroid_sf"/>
</dbReference>
<accession>A0ABR4N8G0</accession>
<feature type="compositionally biased region" description="Basic and acidic residues" evidence="13">
    <location>
        <begin position="912"/>
        <end position="922"/>
    </location>
</feature>